<evidence type="ECO:0000313" key="10">
    <source>
        <dbReference type="EMBL" id="EMR85784.1"/>
    </source>
</evidence>
<proteinExistence type="inferred from homology"/>
<feature type="transmembrane region" description="Helical" evidence="8">
    <location>
        <begin position="67"/>
        <end position="91"/>
    </location>
</feature>
<dbReference type="STRING" id="1290391.M7TX22"/>
<evidence type="ECO:0000259" key="9">
    <source>
        <dbReference type="PROSITE" id="PS50850"/>
    </source>
</evidence>
<accession>M7TX22</accession>
<dbReference type="Proteomes" id="UP000012045">
    <property type="component" value="Unassembled WGS sequence"/>
</dbReference>
<name>M7TX22_BOTF1</name>
<evidence type="ECO:0000256" key="2">
    <source>
        <dbReference type="ARBA" id="ARBA00006829"/>
    </source>
</evidence>
<dbReference type="GO" id="GO:0022857">
    <property type="term" value="F:transmembrane transporter activity"/>
    <property type="evidence" value="ECO:0007669"/>
    <property type="project" value="InterPro"/>
</dbReference>
<feature type="transmembrane region" description="Helical" evidence="8">
    <location>
        <begin position="395"/>
        <end position="414"/>
    </location>
</feature>
<evidence type="ECO:0000256" key="4">
    <source>
        <dbReference type="ARBA" id="ARBA00022692"/>
    </source>
</evidence>
<keyword evidence="3" id="KW-0813">Transport</keyword>
<feature type="compositionally biased region" description="Polar residues" evidence="7">
    <location>
        <begin position="243"/>
        <end position="263"/>
    </location>
</feature>
<reference evidence="11" key="1">
    <citation type="journal article" date="2013" name="Genome Announc.">
        <title>Draft genome sequence of Botrytis cinerea BcDW1, inoculum for noble rot of grape berries.</title>
        <authorList>
            <person name="Blanco-Ulate B."/>
            <person name="Allen G."/>
            <person name="Powell A.L."/>
            <person name="Cantu D."/>
        </authorList>
    </citation>
    <scope>NUCLEOTIDE SEQUENCE [LARGE SCALE GENOMIC DNA]</scope>
    <source>
        <strain evidence="11">BcDW1</strain>
    </source>
</reference>
<organism evidence="10 11">
    <name type="scientific">Botryotinia fuckeliana (strain BcDW1)</name>
    <name type="common">Noble rot fungus</name>
    <name type="synonym">Botrytis cinerea</name>
    <dbReference type="NCBI Taxonomy" id="1290391"/>
    <lineage>
        <taxon>Eukaryota</taxon>
        <taxon>Fungi</taxon>
        <taxon>Dikarya</taxon>
        <taxon>Ascomycota</taxon>
        <taxon>Pezizomycotina</taxon>
        <taxon>Leotiomycetes</taxon>
        <taxon>Helotiales</taxon>
        <taxon>Sclerotiniaceae</taxon>
        <taxon>Botrytis</taxon>
    </lineage>
</organism>
<evidence type="ECO:0000256" key="3">
    <source>
        <dbReference type="ARBA" id="ARBA00022448"/>
    </source>
</evidence>
<feature type="transmembrane region" description="Helical" evidence="8">
    <location>
        <begin position="498"/>
        <end position="523"/>
    </location>
</feature>
<gene>
    <name evidence="10" type="ORF">BcDW1_5583</name>
</gene>
<feature type="domain" description="Major facilitator superfamily (MFS) profile" evidence="9">
    <location>
        <begin position="28"/>
        <end position="526"/>
    </location>
</feature>
<feature type="transmembrane region" description="Helical" evidence="8">
    <location>
        <begin position="308"/>
        <end position="331"/>
    </location>
</feature>
<dbReference type="InterPro" id="IPR020846">
    <property type="entry name" value="MFS_dom"/>
</dbReference>
<dbReference type="InterPro" id="IPR036259">
    <property type="entry name" value="MFS_trans_sf"/>
</dbReference>
<evidence type="ECO:0000256" key="6">
    <source>
        <dbReference type="ARBA" id="ARBA00023136"/>
    </source>
</evidence>
<dbReference type="InterPro" id="IPR011701">
    <property type="entry name" value="MFS"/>
</dbReference>
<keyword evidence="5 8" id="KW-1133">Transmembrane helix</keyword>
<dbReference type="AlphaFoldDB" id="M7TX22"/>
<feature type="transmembrane region" description="Helical" evidence="8">
    <location>
        <begin position="370"/>
        <end position="389"/>
    </location>
</feature>
<dbReference type="Pfam" id="PF07690">
    <property type="entry name" value="MFS_1"/>
    <property type="match status" value="1"/>
</dbReference>
<evidence type="ECO:0000256" key="7">
    <source>
        <dbReference type="SAM" id="MobiDB-lite"/>
    </source>
</evidence>
<feature type="region of interest" description="Disordered" evidence="7">
    <location>
        <begin position="236"/>
        <end position="266"/>
    </location>
</feature>
<dbReference type="PANTHER" id="PTHR23506:SF23">
    <property type="entry name" value="GH10249P"/>
    <property type="match status" value="1"/>
</dbReference>
<dbReference type="PROSITE" id="PS50850">
    <property type="entry name" value="MFS"/>
    <property type="match status" value="1"/>
</dbReference>
<dbReference type="OrthoDB" id="5086884at2759"/>
<feature type="transmembrane region" description="Helical" evidence="8">
    <location>
        <begin position="129"/>
        <end position="147"/>
    </location>
</feature>
<dbReference type="HOGENOM" id="CLU_001265_51_3_1"/>
<feature type="transmembrane region" description="Helical" evidence="8">
    <location>
        <begin position="426"/>
        <end position="448"/>
    </location>
</feature>
<evidence type="ECO:0000256" key="5">
    <source>
        <dbReference type="ARBA" id="ARBA00022989"/>
    </source>
</evidence>
<sequence length="526" mass="56247">MTADIESASSKPQKVPWLLEYRSSDWFILTTVCCAIFTDAFLYGVVVPVLPFSLQERSGVPEEEVQWWTSFIFAVFGAAIVVGSPICGWLADHTADRSITYFAGLFILAAATLLFGFAKKAWLLVVSRMFQGFSAAIVYTVGLALLVDTVGSENIGQWMGTALSCSSVGLIISPLLGGIVYDKAGYMAVFGMAAGLIVIDIILRMFMIEKRTAQKYLGKSVKATTVEGNGTFNTSVIEHEARSNTSESTDSWEHSTNTANSTPPGFGIPNYDESSALLPNRKQNGKQDSKGWSLPPVITLLGSPRVVAAIYGIFVNVSILATFDSVLALFVKETFHWSSLAAGLIFLCIAIPGLGGPLVGALSDRLGPRWIAVAGCTLTAVPLMLLRLVDNDSDEQKVLLCVLLFICGMNFYLLSSHRSLCSPTKLRSLGCTLILIVAPVAADLSLVVGEIEVANPGKFGPGGAYAQAYALFNCSMAAATIFGPVFAGALITQFGWKAMTLAMGIFSLTGAIPCLVFTGGYLFREE</sequence>
<dbReference type="InterPro" id="IPR001958">
    <property type="entry name" value="Tet-R_TetA/multi-R_MdtG-like"/>
</dbReference>
<dbReference type="EMBL" id="KB707885">
    <property type="protein sequence ID" value="EMR85784.1"/>
    <property type="molecule type" value="Genomic_DNA"/>
</dbReference>
<feature type="transmembrane region" description="Helical" evidence="8">
    <location>
        <begin position="98"/>
        <end position="117"/>
    </location>
</feature>
<evidence type="ECO:0000256" key="8">
    <source>
        <dbReference type="SAM" id="Phobius"/>
    </source>
</evidence>
<comment type="subcellular location">
    <subcellularLocation>
        <location evidence="1">Membrane</location>
        <topology evidence="1">Multi-pass membrane protein</topology>
    </subcellularLocation>
</comment>
<feature type="transmembrane region" description="Helical" evidence="8">
    <location>
        <begin position="468"/>
        <end position="491"/>
    </location>
</feature>
<dbReference type="SUPFAM" id="SSF103473">
    <property type="entry name" value="MFS general substrate transporter"/>
    <property type="match status" value="1"/>
</dbReference>
<evidence type="ECO:0000313" key="11">
    <source>
        <dbReference type="Proteomes" id="UP000012045"/>
    </source>
</evidence>
<feature type="transmembrane region" description="Helical" evidence="8">
    <location>
        <begin position="187"/>
        <end position="207"/>
    </location>
</feature>
<feature type="transmembrane region" description="Helical" evidence="8">
    <location>
        <begin position="159"/>
        <end position="181"/>
    </location>
</feature>
<dbReference type="Gene3D" id="1.20.1250.20">
    <property type="entry name" value="MFS general substrate transporter like domains"/>
    <property type="match status" value="2"/>
</dbReference>
<protein>
    <submittedName>
        <fullName evidence="10">Putative mfs transporter protein</fullName>
    </submittedName>
</protein>
<dbReference type="PANTHER" id="PTHR23506">
    <property type="entry name" value="GH10249P"/>
    <property type="match status" value="1"/>
</dbReference>
<keyword evidence="4 8" id="KW-0812">Transmembrane</keyword>
<evidence type="ECO:0000256" key="1">
    <source>
        <dbReference type="ARBA" id="ARBA00004141"/>
    </source>
</evidence>
<comment type="similarity">
    <text evidence="2">Belongs to the major facilitator superfamily. Vesicular transporter family.</text>
</comment>
<dbReference type="CDD" id="cd17325">
    <property type="entry name" value="MFS_MdtG_SLC18_like"/>
    <property type="match status" value="1"/>
</dbReference>
<feature type="transmembrane region" description="Helical" evidence="8">
    <location>
        <begin position="26"/>
        <end position="47"/>
    </location>
</feature>
<dbReference type="InterPro" id="IPR050930">
    <property type="entry name" value="MFS_Vesicular_Transporter"/>
</dbReference>
<feature type="transmembrane region" description="Helical" evidence="8">
    <location>
        <begin position="337"/>
        <end position="358"/>
    </location>
</feature>
<keyword evidence="6 8" id="KW-0472">Membrane</keyword>
<dbReference type="GO" id="GO:0016020">
    <property type="term" value="C:membrane"/>
    <property type="evidence" value="ECO:0007669"/>
    <property type="project" value="UniProtKB-SubCell"/>
</dbReference>
<dbReference type="PRINTS" id="PR01035">
    <property type="entry name" value="TCRTETA"/>
</dbReference>